<evidence type="ECO:0000256" key="3">
    <source>
        <dbReference type="ARBA" id="ARBA00022448"/>
    </source>
</evidence>
<evidence type="ECO:0000256" key="8">
    <source>
        <dbReference type="ARBA" id="ARBA00022982"/>
    </source>
</evidence>
<gene>
    <name evidence="13" type="primary">cydB</name>
    <name evidence="13" type="ORF">GCM10010995_03860</name>
</gene>
<keyword evidence="5" id="KW-0349">Heme</keyword>
<dbReference type="GO" id="GO:0016682">
    <property type="term" value="F:oxidoreductase activity, acting on diphenols and related substances as donors, oxygen as acceptor"/>
    <property type="evidence" value="ECO:0007669"/>
    <property type="project" value="TreeGrafter"/>
</dbReference>
<sequence length="391" mass="43890">MLFDYMTLQIIWWAIILLVLILYATTAGCDFGVTIMMPFMSKHKGFKENDVERRLALNTIAPTWDGNQTWIVIGGGALFGIWPAVYGTIFSGLYPALLLVLFTFFLRPPGFDYRSKLDGDGWRKFWDWSLFISSFIPVLIFGLVLGALFHGLPFYHNDFLLRSVYAGNAFASVLSPFAILCALLALSMVLMHACLHLNRRLAGELGLRFRRLSNLFIIINLLLVTIGFIMLAYVVPGMIITSTPASLAFNTQVDVVTGGWLHNYALHPWMWLAPVLCYVMLLLAAITKEKNETIAYWCSALAITAILCSAAFALFPFVVPSNWVGAGGFGSQSLTIWNVSASEYSLMGMLYITFAFMVLIVVYKFWGFSAAWRGKSKLDKSDLEQNNHTFY</sequence>
<evidence type="ECO:0000256" key="1">
    <source>
        <dbReference type="ARBA" id="ARBA00004651"/>
    </source>
</evidence>
<keyword evidence="10" id="KW-0408">Iron</keyword>
<dbReference type="GO" id="GO:0005886">
    <property type="term" value="C:plasma membrane"/>
    <property type="evidence" value="ECO:0007669"/>
    <property type="project" value="UniProtKB-SubCell"/>
</dbReference>
<dbReference type="Proteomes" id="UP000636949">
    <property type="component" value="Unassembled WGS sequence"/>
</dbReference>
<evidence type="ECO:0000256" key="6">
    <source>
        <dbReference type="ARBA" id="ARBA00022692"/>
    </source>
</evidence>
<evidence type="ECO:0000256" key="10">
    <source>
        <dbReference type="ARBA" id="ARBA00023004"/>
    </source>
</evidence>
<name>A0A8J3E8C0_9GAMM</name>
<proteinExistence type="inferred from homology"/>
<feature type="transmembrane region" description="Helical" evidence="12">
    <location>
        <begin position="128"/>
        <end position="149"/>
    </location>
</feature>
<keyword evidence="6 12" id="KW-0812">Transmembrane</keyword>
<evidence type="ECO:0000256" key="7">
    <source>
        <dbReference type="ARBA" id="ARBA00022723"/>
    </source>
</evidence>
<evidence type="ECO:0000256" key="5">
    <source>
        <dbReference type="ARBA" id="ARBA00022617"/>
    </source>
</evidence>
<dbReference type="RefSeq" id="WP_117001484.1">
    <property type="nucleotide sequence ID" value="NZ_BMJS01000002.1"/>
</dbReference>
<keyword evidence="9 12" id="KW-1133">Transmembrane helix</keyword>
<feature type="transmembrane region" description="Helical" evidence="12">
    <location>
        <begin position="294"/>
        <end position="319"/>
    </location>
</feature>
<dbReference type="PANTHER" id="PTHR43141">
    <property type="entry name" value="CYTOCHROME BD2 SUBUNIT II"/>
    <property type="match status" value="1"/>
</dbReference>
<evidence type="ECO:0000313" key="14">
    <source>
        <dbReference type="Proteomes" id="UP000636949"/>
    </source>
</evidence>
<dbReference type="GO" id="GO:0046872">
    <property type="term" value="F:metal ion binding"/>
    <property type="evidence" value="ECO:0007669"/>
    <property type="project" value="UniProtKB-KW"/>
</dbReference>
<feature type="transmembrane region" description="Helical" evidence="12">
    <location>
        <begin position="84"/>
        <end position="107"/>
    </location>
</feature>
<dbReference type="PANTHER" id="PTHR43141:SF5">
    <property type="entry name" value="CYTOCHROME BD-I UBIQUINOL OXIDASE SUBUNIT 2"/>
    <property type="match status" value="1"/>
</dbReference>
<dbReference type="GO" id="GO:0009055">
    <property type="term" value="F:electron transfer activity"/>
    <property type="evidence" value="ECO:0007669"/>
    <property type="project" value="TreeGrafter"/>
</dbReference>
<feature type="transmembrane region" description="Helical" evidence="12">
    <location>
        <begin position="169"/>
        <end position="191"/>
    </location>
</feature>
<dbReference type="AlphaFoldDB" id="A0A8J3E8C0"/>
<evidence type="ECO:0000256" key="9">
    <source>
        <dbReference type="ARBA" id="ARBA00022989"/>
    </source>
</evidence>
<comment type="similarity">
    <text evidence="2">Belongs to the cytochrome ubiquinol oxidase subunit 2 family.</text>
</comment>
<feature type="transmembrane region" description="Helical" evidence="12">
    <location>
        <begin position="12"/>
        <end position="37"/>
    </location>
</feature>
<dbReference type="GO" id="GO:0070069">
    <property type="term" value="C:cytochrome complex"/>
    <property type="evidence" value="ECO:0007669"/>
    <property type="project" value="TreeGrafter"/>
</dbReference>
<keyword evidence="8" id="KW-0249">Electron transport</keyword>
<evidence type="ECO:0000256" key="12">
    <source>
        <dbReference type="SAM" id="Phobius"/>
    </source>
</evidence>
<protein>
    <submittedName>
        <fullName evidence="13">Cytochrome d ubiquinol oxidase subunit II</fullName>
    </submittedName>
</protein>
<evidence type="ECO:0000313" key="13">
    <source>
        <dbReference type="EMBL" id="GGF89746.1"/>
    </source>
</evidence>
<comment type="subcellular location">
    <subcellularLocation>
        <location evidence="1">Cell membrane</location>
        <topology evidence="1">Multi-pass membrane protein</topology>
    </subcellularLocation>
</comment>
<keyword evidence="3" id="KW-0813">Transport</keyword>
<dbReference type="GO" id="GO:0019646">
    <property type="term" value="P:aerobic electron transport chain"/>
    <property type="evidence" value="ECO:0007669"/>
    <property type="project" value="TreeGrafter"/>
</dbReference>
<feature type="transmembrane region" description="Helical" evidence="12">
    <location>
        <begin position="344"/>
        <end position="366"/>
    </location>
</feature>
<feature type="transmembrane region" description="Helical" evidence="12">
    <location>
        <begin position="212"/>
        <end position="235"/>
    </location>
</feature>
<dbReference type="Pfam" id="PF02322">
    <property type="entry name" value="Cyt_bd_oxida_II"/>
    <property type="match status" value="1"/>
</dbReference>
<keyword evidence="14" id="KW-1185">Reference proteome</keyword>
<organism evidence="13 14">
    <name type="scientific">Cysteiniphilum litorale</name>
    <dbReference type="NCBI Taxonomy" id="2056700"/>
    <lineage>
        <taxon>Bacteria</taxon>
        <taxon>Pseudomonadati</taxon>
        <taxon>Pseudomonadota</taxon>
        <taxon>Gammaproteobacteria</taxon>
        <taxon>Thiotrichales</taxon>
        <taxon>Fastidiosibacteraceae</taxon>
        <taxon>Cysteiniphilum</taxon>
    </lineage>
</organism>
<dbReference type="OrthoDB" id="9776710at2"/>
<comment type="caution">
    <text evidence="13">The sequence shown here is derived from an EMBL/GenBank/DDBJ whole genome shotgun (WGS) entry which is preliminary data.</text>
</comment>
<feature type="transmembrane region" description="Helical" evidence="12">
    <location>
        <begin position="269"/>
        <end position="287"/>
    </location>
</feature>
<dbReference type="InterPro" id="IPR003317">
    <property type="entry name" value="Cyt-d_oxidase_su2"/>
</dbReference>
<keyword evidence="7" id="KW-0479">Metal-binding</keyword>
<evidence type="ECO:0000256" key="4">
    <source>
        <dbReference type="ARBA" id="ARBA00022475"/>
    </source>
</evidence>
<keyword evidence="4" id="KW-1003">Cell membrane</keyword>
<dbReference type="NCBIfam" id="TIGR00203">
    <property type="entry name" value="cydB"/>
    <property type="match status" value="1"/>
</dbReference>
<dbReference type="EMBL" id="BMJS01000002">
    <property type="protein sequence ID" value="GGF89746.1"/>
    <property type="molecule type" value="Genomic_DNA"/>
</dbReference>
<evidence type="ECO:0000256" key="11">
    <source>
        <dbReference type="ARBA" id="ARBA00023136"/>
    </source>
</evidence>
<keyword evidence="11 12" id="KW-0472">Membrane</keyword>
<reference evidence="13" key="2">
    <citation type="submission" date="2020-09" db="EMBL/GenBank/DDBJ databases">
        <authorList>
            <person name="Sun Q."/>
            <person name="Zhou Y."/>
        </authorList>
    </citation>
    <scope>NUCLEOTIDE SEQUENCE</scope>
    <source>
        <strain evidence="13">CGMCC 1.15758</strain>
    </source>
</reference>
<accession>A0A8J3E8C0</accession>
<reference evidence="13" key="1">
    <citation type="journal article" date="2014" name="Int. J. Syst. Evol. Microbiol.">
        <title>Complete genome sequence of Corynebacterium casei LMG S-19264T (=DSM 44701T), isolated from a smear-ripened cheese.</title>
        <authorList>
            <consortium name="US DOE Joint Genome Institute (JGI-PGF)"/>
            <person name="Walter F."/>
            <person name="Albersmeier A."/>
            <person name="Kalinowski J."/>
            <person name="Ruckert C."/>
        </authorList>
    </citation>
    <scope>NUCLEOTIDE SEQUENCE</scope>
    <source>
        <strain evidence="13">CGMCC 1.15758</strain>
    </source>
</reference>
<evidence type="ECO:0000256" key="2">
    <source>
        <dbReference type="ARBA" id="ARBA00007543"/>
    </source>
</evidence>